<evidence type="ECO:0000256" key="3">
    <source>
        <dbReference type="SAM" id="SignalP"/>
    </source>
</evidence>
<proteinExistence type="predicted"/>
<keyword evidence="2" id="KW-1133">Transmembrane helix</keyword>
<evidence type="ECO:0000313" key="6">
    <source>
        <dbReference type="Proteomes" id="UP000267249"/>
    </source>
</evidence>
<evidence type="ECO:0000256" key="1">
    <source>
        <dbReference type="SAM" id="Coils"/>
    </source>
</evidence>
<dbReference type="EMBL" id="CP030139">
    <property type="protein sequence ID" value="AZB72080.1"/>
    <property type="molecule type" value="Genomic_DNA"/>
</dbReference>
<dbReference type="PROSITE" id="PS51257">
    <property type="entry name" value="PROKAR_LIPOPROTEIN"/>
    <property type="match status" value="1"/>
</dbReference>
<dbReference type="Pfam" id="PF14257">
    <property type="entry name" value="DUF4349"/>
    <property type="match status" value="1"/>
</dbReference>
<feature type="transmembrane region" description="Helical" evidence="2">
    <location>
        <begin position="250"/>
        <end position="276"/>
    </location>
</feature>
<evidence type="ECO:0000259" key="4">
    <source>
        <dbReference type="Pfam" id="PF14257"/>
    </source>
</evidence>
<feature type="domain" description="DUF4349" evidence="4">
    <location>
        <begin position="66"/>
        <end position="275"/>
    </location>
</feature>
<feature type="signal peptide" evidence="3">
    <location>
        <begin position="1"/>
        <end position="20"/>
    </location>
</feature>
<organism evidence="5 6">
    <name type="scientific">Synechococcus elongatus PCC 11801</name>
    <dbReference type="NCBI Taxonomy" id="2219813"/>
    <lineage>
        <taxon>Bacteria</taxon>
        <taxon>Bacillati</taxon>
        <taxon>Cyanobacteriota</taxon>
        <taxon>Cyanophyceae</taxon>
        <taxon>Synechococcales</taxon>
        <taxon>Synechococcaceae</taxon>
        <taxon>Synechococcus</taxon>
    </lineage>
</organism>
<gene>
    <name evidence="5" type="ORF">DOP62_04440</name>
</gene>
<dbReference type="RefSeq" id="WP_208675951.1">
    <property type="nucleotide sequence ID" value="NZ_CP030139.2"/>
</dbReference>
<evidence type="ECO:0000256" key="2">
    <source>
        <dbReference type="SAM" id="Phobius"/>
    </source>
</evidence>
<evidence type="ECO:0000313" key="5">
    <source>
        <dbReference type="EMBL" id="AZB72080.1"/>
    </source>
</evidence>
<keyword evidence="2" id="KW-0812">Transmembrane</keyword>
<keyword evidence="3" id="KW-0732">Signal</keyword>
<dbReference type="InterPro" id="IPR025645">
    <property type="entry name" value="DUF4349"/>
</dbReference>
<reference evidence="5 6" key="1">
    <citation type="journal article" date="2018" name="Sci. Rep.">
        <title>Genome Features and Biochemical Characteristics of a Robust, Fast Growing and Naturally Transformable Cyanobacterium Synechococcus elongatus PCC 11801 Isolated from India.</title>
        <authorList>
            <person name="Jaiswal D."/>
            <person name="Sengupta A."/>
            <person name="Sohoni S."/>
            <person name="Sengupta S."/>
            <person name="Phadnavis A.G."/>
            <person name="Pakrasi H.B."/>
            <person name="Wangikar P.P."/>
        </authorList>
    </citation>
    <scope>NUCLEOTIDE SEQUENCE [LARGE SCALE GENOMIC DNA]</scope>
    <source>
        <strain evidence="5 6">PCC 11801</strain>
    </source>
</reference>
<keyword evidence="2" id="KW-0472">Membrane</keyword>
<keyword evidence="1" id="KW-0175">Coiled coil</keyword>
<protein>
    <submittedName>
        <fullName evidence="5">DUF4349 domain-containing protein</fullName>
    </submittedName>
</protein>
<dbReference type="Proteomes" id="UP000267249">
    <property type="component" value="Chromosome"/>
</dbReference>
<sequence length="296" mass="32097">MKRSLSLSLVTLFAASGALLGGCAEGDSSSSVSTVPSASTPALAVPEATQDGATNEAPRPAAPRPQLAKTATMRLAVNDIREAVQAAEAIVRRENGDVLQQNETTGEAPSATLQARIPADRLDAAITAFRALGRVDNVNVQAEDVARQLTDLQARLSNLERTERALQSILDRATKVEDVLKITERLSSTREQIEQLKAEQLNLRTRVAYSTITLQFQPQILGETALPAFAPELETAWRQSSQSVLLLVRGLLVVGVWVLAYSPLFLILIGGGYGLLRYQNRSTQRRDRQPPQQPQP</sequence>
<accession>A0AAN1QMV9</accession>
<dbReference type="AlphaFoldDB" id="A0AAN1QMV9"/>
<feature type="coiled-coil region" evidence="1">
    <location>
        <begin position="135"/>
        <end position="206"/>
    </location>
</feature>
<name>A0AAN1QMV9_SYNEL</name>
<feature type="chain" id="PRO_5043009380" evidence="3">
    <location>
        <begin position="21"/>
        <end position="296"/>
    </location>
</feature>